<name>A0A9W9AKR3_9AGAR</name>
<reference evidence="1" key="1">
    <citation type="submission" date="2022-08" db="EMBL/GenBank/DDBJ databases">
        <authorList>
            <consortium name="DOE Joint Genome Institute"/>
            <person name="Min B."/>
            <person name="Riley R."/>
            <person name="Sierra-Patev S."/>
            <person name="Naranjo-Ortiz M."/>
            <person name="Looney B."/>
            <person name="Konkel Z."/>
            <person name="Slot J.C."/>
            <person name="Sakamoto Y."/>
            <person name="Steenwyk J.L."/>
            <person name="Rokas A."/>
            <person name="Carro J."/>
            <person name="Camarero S."/>
            <person name="Ferreira P."/>
            <person name="Molpeceres G."/>
            <person name="Ruiz-Duenas F.J."/>
            <person name="Serrano A."/>
            <person name="Henrissat B."/>
            <person name="Drula E."/>
            <person name="Hughes K.W."/>
            <person name="Mata J.L."/>
            <person name="Ishikawa N.K."/>
            <person name="Vargas-Isla R."/>
            <person name="Ushijima S."/>
            <person name="Smith C.A."/>
            <person name="Ahrendt S."/>
            <person name="Andreopoulos W."/>
            <person name="He G."/>
            <person name="Labutti K."/>
            <person name="Lipzen A."/>
            <person name="Ng V."/>
            <person name="Sandor L."/>
            <person name="Barry K."/>
            <person name="Martinez A.T."/>
            <person name="Xiao Y."/>
            <person name="Gibbons J.G."/>
            <person name="Terashima K."/>
            <person name="Hibbett D.S."/>
            <person name="Grigoriev I.V."/>
        </authorList>
    </citation>
    <scope>NUCLEOTIDE SEQUENCE</scope>
    <source>
        <strain evidence="1">Sp2 HRB7682 ss15</strain>
    </source>
</reference>
<proteinExistence type="predicted"/>
<accession>A0A9W9AKR3</accession>
<gene>
    <name evidence="1" type="ORF">C8J55DRAFT_559161</name>
</gene>
<evidence type="ECO:0000313" key="2">
    <source>
        <dbReference type="Proteomes" id="UP001150238"/>
    </source>
</evidence>
<dbReference type="AlphaFoldDB" id="A0A9W9AKR3"/>
<protein>
    <submittedName>
        <fullName evidence="1">Uncharacterized protein</fullName>
    </submittedName>
</protein>
<dbReference type="EMBL" id="JANVFS010000011">
    <property type="protein sequence ID" value="KAJ4485002.1"/>
    <property type="molecule type" value="Genomic_DNA"/>
</dbReference>
<reference evidence="1" key="2">
    <citation type="journal article" date="2023" name="Proc. Natl. Acad. Sci. U.S.A.">
        <title>A global phylogenomic analysis of the shiitake genus Lentinula.</title>
        <authorList>
            <person name="Sierra-Patev S."/>
            <person name="Min B."/>
            <person name="Naranjo-Ortiz M."/>
            <person name="Looney B."/>
            <person name="Konkel Z."/>
            <person name="Slot J.C."/>
            <person name="Sakamoto Y."/>
            <person name="Steenwyk J.L."/>
            <person name="Rokas A."/>
            <person name="Carro J."/>
            <person name="Camarero S."/>
            <person name="Ferreira P."/>
            <person name="Molpeceres G."/>
            <person name="Ruiz-Duenas F.J."/>
            <person name="Serrano A."/>
            <person name="Henrissat B."/>
            <person name="Drula E."/>
            <person name="Hughes K.W."/>
            <person name="Mata J.L."/>
            <person name="Ishikawa N.K."/>
            <person name="Vargas-Isla R."/>
            <person name="Ushijima S."/>
            <person name="Smith C.A."/>
            <person name="Donoghue J."/>
            <person name="Ahrendt S."/>
            <person name="Andreopoulos W."/>
            <person name="He G."/>
            <person name="LaButti K."/>
            <person name="Lipzen A."/>
            <person name="Ng V."/>
            <person name="Riley R."/>
            <person name="Sandor L."/>
            <person name="Barry K."/>
            <person name="Martinez A.T."/>
            <person name="Xiao Y."/>
            <person name="Gibbons J.G."/>
            <person name="Terashima K."/>
            <person name="Grigoriev I.V."/>
            <person name="Hibbett D."/>
        </authorList>
    </citation>
    <scope>NUCLEOTIDE SEQUENCE</scope>
    <source>
        <strain evidence="1">Sp2 HRB7682 ss15</strain>
    </source>
</reference>
<evidence type="ECO:0000313" key="1">
    <source>
        <dbReference type="EMBL" id="KAJ4485002.1"/>
    </source>
</evidence>
<comment type="caution">
    <text evidence="1">The sequence shown here is derived from an EMBL/GenBank/DDBJ whole genome shotgun (WGS) entry which is preliminary data.</text>
</comment>
<organism evidence="1 2">
    <name type="scientific">Lentinula lateritia</name>
    <dbReference type="NCBI Taxonomy" id="40482"/>
    <lineage>
        <taxon>Eukaryota</taxon>
        <taxon>Fungi</taxon>
        <taxon>Dikarya</taxon>
        <taxon>Basidiomycota</taxon>
        <taxon>Agaricomycotina</taxon>
        <taxon>Agaricomycetes</taxon>
        <taxon>Agaricomycetidae</taxon>
        <taxon>Agaricales</taxon>
        <taxon>Marasmiineae</taxon>
        <taxon>Omphalotaceae</taxon>
        <taxon>Lentinula</taxon>
    </lineage>
</organism>
<dbReference type="Proteomes" id="UP001150238">
    <property type="component" value="Unassembled WGS sequence"/>
</dbReference>
<sequence length="308" mass="35001">MSSSEELSDLSLPSILAQLTEQTLTSQQESGSTPLLSWSPTTSFLVATLVFTICVRRAWRFYCTGTLSGSSESTYHNDLHHDAYYHHHHDWHAPWPRVCITMRELCERAEEVDEVLGSFKTSMMMGTTRTSSAVVTGEVTRANFGYFDVMQQWEVMMEYEERMMRIQETILDLSLETHNLHDIHLHDPSTPQEKSVQLYPGQTPPTSESLPTLSIPMFIPTSTVPLSLPTFIPTSIPTPIRRLFLCCVYHLRRIRRIAECYCDLRRLRTEIHVSIITSPDIPFPVLGIAAGRLVGRRMVGLFNVVTGV</sequence>